<evidence type="ECO:0000313" key="2">
    <source>
        <dbReference type="EMBL" id="KAG2536955.1"/>
    </source>
</evidence>
<evidence type="ECO:0000313" key="3">
    <source>
        <dbReference type="Proteomes" id="UP000823388"/>
    </source>
</evidence>
<accession>A0A8T0MIX9</accession>
<reference evidence="2" key="1">
    <citation type="submission" date="2020-05" db="EMBL/GenBank/DDBJ databases">
        <title>WGS assembly of Panicum virgatum.</title>
        <authorList>
            <person name="Lovell J.T."/>
            <person name="Jenkins J."/>
            <person name="Shu S."/>
            <person name="Juenger T.E."/>
            <person name="Schmutz J."/>
        </authorList>
    </citation>
    <scope>NUCLEOTIDE SEQUENCE</scope>
    <source>
        <strain evidence="2">AP13</strain>
    </source>
</reference>
<comment type="caution">
    <text evidence="2">The sequence shown here is derived from an EMBL/GenBank/DDBJ whole genome shotgun (WGS) entry which is preliminary data.</text>
</comment>
<gene>
    <name evidence="2" type="ORF">PVAP13_9NG238646</name>
</gene>
<dbReference type="AlphaFoldDB" id="A0A8T0MIX9"/>
<name>A0A8T0MIX9_PANVG</name>
<keyword evidence="3" id="KW-1185">Reference proteome</keyword>
<dbReference type="EMBL" id="CM029054">
    <property type="protein sequence ID" value="KAG2536955.1"/>
    <property type="molecule type" value="Genomic_DNA"/>
</dbReference>
<proteinExistence type="predicted"/>
<organism evidence="2 3">
    <name type="scientific">Panicum virgatum</name>
    <name type="common">Blackwell switchgrass</name>
    <dbReference type="NCBI Taxonomy" id="38727"/>
    <lineage>
        <taxon>Eukaryota</taxon>
        <taxon>Viridiplantae</taxon>
        <taxon>Streptophyta</taxon>
        <taxon>Embryophyta</taxon>
        <taxon>Tracheophyta</taxon>
        <taxon>Spermatophyta</taxon>
        <taxon>Magnoliopsida</taxon>
        <taxon>Liliopsida</taxon>
        <taxon>Poales</taxon>
        <taxon>Poaceae</taxon>
        <taxon>PACMAD clade</taxon>
        <taxon>Panicoideae</taxon>
        <taxon>Panicodae</taxon>
        <taxon>Paniceae</taxon>
        <taxon>Panicinae</taxon>
        <taxon>Panicum</taxon>
        <taxon>Panicum sect. Hiantes</taxon>
    </lineage>
</organism>
<evidence type="ECO:0000256" key="1">
    <source>
        <dbReference type="SAM" id="MobiDB-lite"/>
    </source>
</evidence>
<feature type="region of interest" description="Disordered" evidence="1">
    <location>
        <begin position="68"/>
        <end position="106"/>
    </location>
</feature>
<sequence>MRFVAARVAFQFFARAHGISVLARVRTDIWATPCQGLGMALPTFMSPESMALPTSKVPDSVVLPTFMSPESRAPNSMARASKEAKQVLQHENEKARKRESKEAKQARMDCLCVGDEGRQVCCGS</sequence>
<feature type="compositionally biased region" description="Basic and acidic residues" evidence="1">
    <location>
        <begin position="80"/>
        <end position="106"/>
    </location>
</feature>
<dbReference type="Proteomes" id="UP000823388">
    <property type="component" value="Chromosome 9N"/>
</dbReference>
<protein>
    <submittedName>
        <fullName evidence="2">Uncharacterized protein</fullName>
    </submittedName>
</protein>